<evidence type="ECO:0000313" key="2">
    <source>
        <dbReference type="EMBL" id="CAG8628801.1"/>
    </source>
</evidence>
<dbReference type="EMBL" id="CAJVPS010006786">
    <property type="protein sequence ID" value="CAG8628801.1"/>
    <property type="molecule type" value="Genomic_DNA"/>
</dbReference>
<evidence type="ECO:0000313" key="3">
    <source>
        <dbReference type="Proteomes" id="UP000789508"/>
    </source>
</evidence>
<reference evidence="2" key="1">
    <citation type="submission" date="2021-06" db="EMBL/GenBank/DDBJ databases">
        <authorList>
            <person name="Kallberg Y."/>
            <person name="Tangrot J."/>
            <person name="Rosling A."/>
        </authorList>
    </citation>
    <scope>NUCLEOTIDE SEQUENCE</scope>
    <source>
        <strain evidence="2">FL130A</strain>
    </source>
</reference>
<feature type="region of interest" description="Disordered" evidence="1">
    <location>
        <begin position="25"/>
        <end position="46"/>
    </location>
</feature>
<keyword evidence="3" id="KW-1185">Reference proteome</keyword>
<name>A0A9N9GV76_9GLOM</name>
<protein>
    <submittedName>
        <fullName evidence="2">11587_t:CDS:1</fullName>
    </submittedName>
</protein>
<comment type="caution">
    <text evidence="2">The sequence shown here is derived from an EMBL/GenBank/DDBJ whole genome shotgun (WGS) entry which is preliminary data.</text>
</comment>
<organism evidence="2 3">
    <name type="scientific">Ambispora leptoticha</name>
    <dbReference type="NCBI Taxonomy" id="144679"/>
    <lineage>
        <taxon>Eukaryota</taxon>
        <taxon>Fungi</taxon>
        <taxon>Fungi incertae sedis</taxon>
        <taxon>Mucoromycota</taxon>
        <taxon>Glomeromycotina</taxon>
        <taxon>Glomeromycetes</taxon>
        <taxon>Archaeosporales</taxon>
        <taxon>Ambisporaceae</taxon>
        <taxon>Ambispora</taxon>
    </lineage>
</organism>
<proteinExistence type="predicted"/>
<dbReference type="AlphaFoldDB" id="A0A9N9GV76"/>
<sequence>IYFTTANDPDDPPVGDQLWDFFYHPGDPGDPPAGDPGWDFCDGSEH</sequence>
<accession>A0A9N9GV76</accession>
<dbReference type="Proteomes" id="UP000789508">
    <property type="component" value="Unassembled WGS sequence"/>
</dbReference>
<evidence type="ECO:0000256" key="1">
    <source>
        <dbReference type="SAM" id="MobiDB-lite"/>
    </source>
</evidence>
<feature type="non-terminal residue" evidence="2">
    <location>
        <position position="1"/>
    </location>
</feature>
<gene>
    <name evidence="2" type="ORF">ALEPTO_LOCUS9275</name>
</gene>